<dbReference type="HAMAP" id="MF_00140_B">
    <property type="entry name" value="Trp_tRNA_synth_B"/>
    <property type="match status" value="1"/>
</dbReference>
<keyword evidence="6 8" id="KW-0030">Aminoacyl-tRNA synthetase</keyword>
<reference evidence="10" key="1">
    <citation type="journal article" date="2006" name="Nature">
        <title>Deciphering the evolution and metabolism of an anammox bacterium from a community genome.</title>
        <authorList>
            <person name="Strous M."/>
            <person name="Pelletier E."/>
            <person name="Mangenot S."/>
            <person name="Rattei T."/>
            <person name="Lehner A."/>
            <person name="Taylor M.W."/>
            <person name="Horn M."/>
            <person name="Daims H."/>
            <person name="Bartol-Mavel D."/>
            <person name="Wincker P."/>
            <person name="Barbe V."/>
            <person name="Fonknechten N."/>
            <person name="Vallenet D."/>
            <person name="Segurens B."/>
            <person name="Schenowitz-Truong C."/>
            <person name="Medigue C."/>
            <person name="Collingro A."/>
            <person name="Snel B."/>
            <person name="Dutilh B.E."/>
            <person name="OpDenCamp H.J.M."/>
            <person name="vanDerDrift C."/>
            <person name="Cirpus I."/>
            <person name="vanDePas-Schoonen K.T."/>
            <person name="Harhangi H.R."/>
            <person name="vanNiftrik L."/>
            <person name="Schmid M."/>
            <person name="Keltjens J."/>
            <person name="vanDeVossenberg J."/>
            <person name="Kartal B."/>
            <person name="Meier H."/>
            <person name="Frishman D."/>
            <person name="Huynen M.A."/>
            <person name="Mewes H."/>
            <person name="Weissenbach J."/>
            <person name="Jetten M.S.M."/>
            <person name="Wagner M."/>
            <person name="LePaslier D."/>
        </authorList>
    </citation>
    <scope>NUCLEOTIDE SEQUENCE</scope>
</reference>
<evidence type="ECO:0000256" key="2">
    <source>
        <dbReference type="ARBA" id="ARBA00022598"/>
    </source>
</evidence>
<keyword evidence="3 8" id="KW-0547">Nucleotide-binding</keyword>
<evidence type="ECO:0000313" key="10">
    <source>
        <dbReference type="EMBL" id="CAJ74693.1"/>
    </source>
</evidence>
<dbReference type="InterPro" id="IPR001412">
    <property type="entry name" value="aa-tRNA-synth_I_CS"/>
</dbReference>
<evidence type="ECO:0000256" key="5">
    <source>
        <dbReference type="ARBA" id="ARBA00022917"/>
    </source>
</evidence>
<organism evidence="10">
    <name type="scientific">Kuenenia stuttgartiensis</name>
    <dbReference type="NCBI Taxonomy" id="174633"/>
    <lineage>
        <taxon>Bacteria</taxon>
        <taxon>Pseudomonadati</taxon>
        <taxon>Planctomycetota</taxon>
        <taxon>Candidatus Brocadiia</taxon>
        <taxon>Candidatus Brocadiales</taxon>
        <taxon>Candidatus Brocadiaceae</taxon>
        <taxon>Candidatus Kuenenia</taxon>
    </lineage>
</organism>
<keyword evidence="8" id="KW-0963">Cytoplasm</keyword>
<dbReference type="NCBIfam" id="TIGR00233">
    <property type="entry name" value="trpS"/>
    <property type="match status" value="1"/>
</dbReference>
<keyword evidence="5 8" id="KW-0648">Protein biosynthesis</keyword>
<dbReference type="CDD" id="cd00806">
    <property type="entry name" value="TrpRS_core"/>
    <property type="match status" value="1"/>
</dbReference>
<dbReference type="PRINTS" id="PR01039">
    <property type="entry name" value="TRNASYNTHTRP"/>
</dbReference>
<accession>Q1Q3U6</accession>
<dbReference type="GO" id="GO:0004830">
    <property type="term" value="F:tryptophan-tRNA ligase activity"/>
    <property type="evidence" value="ECO:0007669"/>
    <property type="project" value="UniProtKB-UniRule"/>
</dbReference>
<feature type="binding site" evidence="8">
    <location>
        <begin position="153"/>
        <end position="155"/>
    </location>
    <ligand>
        <name>ATP</name>
        <dbReference type="ChEBI" id="CHEBI:30616"/>
    </ligand>
</feature>
<evidence type="ECO:0000256" key="3">
    <source>
        <dbReference type="ARBA" id="ARBA00022741"/>
    </source>
</evidence>
<dbReference type="EC" id="6.1.1.2" evidence="8"/>
<proteinExistence type="inferred from homology"/>
<dbReference type="FunFam" id="1.10.240.10:FF:000005">
    <property type="entry name" value="Tryptophan--tRNA ligase"/>
    <property type="match status" value="1"/>
</dbReference>
<feature type="binding site" evidence="8">
    <location>
        <position position="141"/>
    </location>
    <ligand>
        <name>L-tryptophan</name>
        <dbReference type="ChEBI" id="CHEBI:57912"/>
    </ligand>
</feature>
<feature type="short sequence motif" description="'KMSKS' region" evidence="8">
    <location>
        <begin position="199"/>
        <end position="203"/>
    </location>
</feature>
<dbReference type="GO" id="GO:0005524">
    <property type="term" value="F:ATP binding"/>
    <property type="evidence" value="ECO:0007669"/>
    <property type="project" value="UniProtKB-UniRule"/>
</dbReference>
<dbReference type="SUPFAM" id="SSF52374">
    <property type="entry name" value="Nucleotidylyl transferase"/>
    <property type="match status" value="1"/>
</dbReference>
<dbReference type="PANTHER" id="PTHR43766">
    <property type="entry name" value="TRYPTOPHAN--TRNA LIGASE, MITOCHONDRIAL"/>
    <property type="match status" value="1"/>
</dbReference>
<comment type="subunit">
    <text evidence="8">Homodimer.</text>
</comment>
<reference evidence="10" key="2">
    <citation type="submission" date="2006-01" db="EMBL/GenBank/DDBJ databases">
        <authorList>
            <person name="Genoscope"/>
        </authorList>
    </citation>
    <scope>NUCLEOTIDE SEQUENCE</scope>
</reference>
<dbReference type="InterPro" id="IPR050203">
    <property type="entry name" value="Trp-tRNA_synthetase"/>
</dbReference>
<dbReference type="Pfam" id="PF00579">
    <property type="entry name" value="tRNA-synt_1b"/>
    <property type="match status" value="1"/>
</dbReference>
<feature type="binding site" evidence="8">
    <location>
        <begin position="17"/>
        <end position="19"/>
    </location>
    <ligand>
        <name>ATP</name>
        <dbReference type="ChEBI" id="CHEBI:30616"/>
    </ligand>
</feature>
<dbReference type="AlphaFoldDB" id="Q1Q3U6"/>
<feature type="binding site" evidence="8">
    <location>
        <begin position="25"/>
        <end position="26"/>
    </location>
    <ligand>
        <name>ATP</name>
        <dbReference type="ChEBI" id="CHEBI:30616"/>
    </ligand>
</feature>
<comment type="catalytic activity">
    <reaction evidence="7 8">
        <text>tRNA(Trp) + L-tryptophan + ATP = L-tryptophyl-tRNA(Trp) + AMP + diphosphate + H(+)</text>
        <dbReference type="Rhea" id="RHEA:24080"/>
        <dbReference type="Rhea" id="RHEA-COMP:9671"/>
        <dbReference type="Rhea" id="RHEA-COMP:9705"/>
        <dbReference type="ChEBI" id="CHEBI:15378"/>
        <dbReference type="ChEBI" id="CHEBI:30616"/>
        <dbReference type="ChEBI" id="CHEBI:33019"/>
        <dbReference type="ChEBI" id="CHEBI:57912"/>
        <dbReference type="ChEBI" id="CHEBI:78442"/>
        <dbReference type="ChEBI" id="CHEBI:78535"/>
        <dbReference type="ChEBI" id="CHEBI:456215"/>
        <dbReference type="EC" id="6.1.1.2"/>
    </reaction>
</comment>
<evidence type="ECO:0000256" key="9">
    <source>
        <dbReference type="RuleBase" id="RU363036"/>
    </source>
</evidence>
<keyword evidence="2 8" id="KW-0436">Ligase</keyword>
<evidence type="ECO:0000256" key="7">
    <source>
        <dbReference type="ARBA" id="ARBA00049929"/>
    </source>
</evidence>
<dbReference type="InterPro" id="IPR002306">
    <property type="entry name" value="Trp-tRNA-ligase"/>
</dbReference>
<evidence type="ECO:0000256" key="1">
    <source>
        <dbReference type="ARBA" id="ARBA00005594"/>
    </source>
</evidence>
<dbReference type="GO" id="GO:0006436">
    <property type="term" value="P:tryptophanyl-tRNA aminoacylation"/>
    <property type="evidence" value="ECO:0007669"/>
    <property type="project" value="UniProtKB-UniRule"/>
</dbReference>
<comment type="subcellular location">
    <subcellularLocation>
        <location evidence="8">Cytoplasm</location>
    </subcellularLocation>
</comment>
<dbReference type="EMBL" id="CT573071">
    <property type="protein sequence ID" value="CAJ74693.1"/>
    <property type="molecule type" value="Genomic_DNA"/>
</dbReference>
<dbReference type="PROSITE" id="PS00178">
    <property type="entry name" value="AA_TRNA_LIGASE_I"/>
    <property type="match status" value="1"/>
</dbReference>
<protein>
    <recommendedName>
        <fullName evidence="8">Tryptophan--tRNA ligase</fullName>
        <ecNumber evidence="8">6.1.1.2</ecNumber>
    </recommendedName>
    <alternativeName>
        <fullName evidence="8">Tryptophanyl-tRNA synthetase</fullName>
        <shortName evidence="8">TrpRS</shortName>
    </alternativeName>
</protein>
<dbReference type="InterPro" id="IPR002305">
    <property type="entry name" value="aa-tRNA-synth_Ic"/>
</dbReference>
<dbReference type="GO" id="GO:0005829">
    <property type="term" value="C:cytosol"/>
    <property type="evidence" value="ECO:0007669"/>
    <property type="project" value="TreeGrafter"/>
</dbReference>
<keyword evidence="4 8" id="KW-0067">ATP-binding</keyword>
<dbReference type="InterPro" id="IPR014729">
    <property type="entry name" value="Rossmann-like_a/b/a_fold"/>
</dbReference>
<comment type="similarity">
    <text evidence="1 8 9">Belongs to the class-I aminoacyl-tRNA synthetase family.</text>
</comment>
<feature type="short sequence motif" description="'HIGH' region" evidence="8">
    <location>
        <begin position="18"/>
        <end position="26"/>
    </location>
</feature>
<evidence type="ECO:0000256" key="6">
    <source>
        <dbReference type="ARBA" id="ARBA00023146"/>
    </source>
</evidence>
<dbReference type="Gene3D" id="3.40.50.620">
    <property type="entry name" value="HUPs"/>
    <property type="match status" value="1"/>
</dbReference>
<dbReference type="InterPro" id="IPR024109">
    <property type="entry name" value="Trp-tRNA-ligase_bac-type"/>
</dbReference>
<name>Q1Q3U6_KUEST</name>
<feature type="binding site" evidence="8">
    <location>
        <position position="191"/>
    </location>
    <ligand>
        <name>ATP</name>
        <dbReference type="ChEBI" id="CHEBI:30616"/>
    </ligand>
</feature>
<dbReference type="Gene3D" id="1.10.240.10">
    <property type="entry name" value="Tyrosyl-Transfer RNA Synthetase"/>
    <property type="match status" value="1"/>
</dbReference>
<evidence type="ECO:0000256" key="4">
    <source>
        <dbReference type="ARBA" id="ARBA00022840"/>
    </source>
</evidence>
<sequence>MRYIRKIMKKRLFSGIQPSGEVHIGNYLGAIKNWVGMIDRYDCIFCIVDYHAITVEYDPKEMQNRIINAAAVNIAAGLDPNKCILFVQSHVPEHTELAWILNTVTPMGHLERMTQFKDKAKQHRDNINAGLFTYPVLQAADILVYKAEAVPIGEDQVQHIELAREIARKFNSRYGEIFPDPKEILSDAPRIMGIDGKTKMSKSRDNYISLVESSESIWKKLSTAVTDENRKRRTDPGNPEICNLFTLHKHYSSIEQIERINRECRTAEIGCVECKKILYENIIKALSPIREKYEELIKDKHSIIDILHEGAKKCKNMAEITMAEVRRQMGLT</sequence>
<gene>
    <name evidence="8 10" type="primary">trpS</name>
    <name evidence="10" type="ORF">kuste3930</name>
</gene>
<evidence type="ECO:0000256" key="8">
    <source>
        <dbReference type="HAMAP-Rule" id="MF_00140"/>
    </source>
</evidence>
<feature type="binding site" evidence="8">
    <location>
        <begin position="199"/>
        <end position="203"/>
    </location>
    <ligand>
        <name>ATP</name>
        <dbReference type="ChEBI" id="CHEBI:30616"/>
    </ligand>
</feature>
<dbReference type="PANTHER" id="PTHR43766:SF1">
    <property type="entry name" value="TRYPTOPHAN--TRNA LIGASE, MITOCHONDRIAL"/>
    <property type="match status" value="1"/>
</dbReference>
<comment type="function">
    <text evidence="8">Catalyzes the attachment of tryptophan to tRNA(Trp).</text>
</comment>
<dbReference type="FunFam" id="3.40.50.620:FF:000082">
    <property type="entry name" value="MSW1p Mitochondrial tryptophanyl-tRNA synthetase"/>
    <property type="match status" value="1"/>
</dbReference>